<accession>A0A3G9JL91</accession>
<gene>
    <name evidence="1" type="ORF">myaer102_38360</name>
</gene>
<dbReference type="RefSeq" id="WP_002797707.1">
    <property type="nucleotide sequence ID" value="NZ_AP019314.1"/>
</dbReference>
<reference evidence="1 2" key="1">
    <citation type="submission" date="2018-11" db="EMBL/GenBank/DDBJ databases">
        <title>Complete genome sequence of Microcystis aeruginosa NIES-102.</title>
        <authorList>
            <person name="Yamaguchi H."/>
            <person name="Suzuki S."/>
            <person name="Kawachi M."/>
        </authorList>
    </citation>
    <scope>NUCLEOTIDE SEQUENCE [LARGE SCALE GENOMIC DNA]</scope>
    <source>
        <strain evidence="1 2">NIES-102</strain>
    </source>
</reference>
<evidence type="ECO:0000313" key="2">
    <source>
        <dbReference type="Proteomes" id="UP000278152"/>
    </source>
</evidence>
<dbReference type="Proteomes" id="UP000278152">
    <property type="component" value="Chromosome"/>
</dbReference>
<protein>
    <recommendedName>
        <fullName evidence="3">Peptidoglycan binding-like domain-containing protein</fullName>
    </recommendedName>
</protein>
<name>A0A3G9JL91_MICVR</name>
<dbReference type="AlphaFoldDB" id="A0A3G9JL91"/>
<sequence length="492" mass="53826">MATLQDIINESKTLTRSQLKTDKGLVIEIQTKLANLGFYPGGGWIDGDLGESSSFSWTGLIDFCKKIGSLPIPSDTLAINKEIAQKLLTTKQVDSVLKAATQNSILTRLQQIQTRSPIINKNTPPSAFVSRSIEQSPFKPFIINYPNFLTQKPDGTSLISSGDTLVLSDGRTVNFNDYPNCGSQPNIDNNGLSFLPSNISHACLCIGSFKDSNSPIKARWLGKDALTPVTLWWSTTKFIGVLNTVCQINQNSINTDIDDCVIASHRFNDLVRDMVSYQGLSSNRIGALFKSFSKREVLSNWIETQTGSVSLNFTGSYGEDSLIFPARIKDTTTGNIVLSSGDVGAATSTNSLSAYDLVRLISMLGWHLHLPNNAKLPSAQWKSLESIVRAMGHDTARYVDVAFETLGVMNIISEPVIISKVGWGNISATSGSMTYTVFVKFVDRRFTPAKLRTFALSLRCLSPVSSDFDGRDTNLAAAVTEIVRRILTEELP</sequence>
<organism evidence="1 2">
    <name type="scientific">Microcystis viridis NIES-102</name>
    <dbReference type="NCBI Taxonomy" id="213615"/>
    <lineage>
        <taxon>Bacteria</taxon>
        <taxon>Bacillati</taxon>
        <taxon>Cyanobacteriota</taxon>
        <taxon>Cyanophyceae</taxon>
        <taxon>Oscillatoriophycideae</taxon>
        <taxon>Chroococcales</taxon>
        <taxon>Microcystaceae</taxon>
        <taxon>Microcystis</taxon>
    </lineage>
</organism>
<proteinExistence type="predicted"/>
<evidence type="ECO:0000313" key="1">
    <source>
        <dbReference type="EMBL" id="BBH41233.1"/>
    </source>
</evidence>
<dbReference type="KEGG" id="mvz:myaer102_38360"/>
<evidence type="ECO:0008006" key="3">
    <source>
        <dbReference type="Google" id="ProtNLM"/>
    </source>
</evidence>
<dbReference type="EMBL" id="AP019314">
    <property type="protein sequence ID" value="BBH41233.1"/>
    <property type="molecule type" value="Genomic_DNA"/>
</dbReference>